<accession>A0A246RE74</accession>
<dbReference type="Proteomes" id="UP000197174">
    <property type="component" value="Unassembled WGS sequence"/>
</dbReference>
<dbReference type="RefSeq" id="WP_088647073.1">
    <property type="nucleotide sequence ID" value="NZ_JBFBBH010000137.1"/>
</dbReference>
<dbReference type="AlphaFoldDB" id="A0A246RE74"/>
<keyword evidence="4" id="KW-1185">Reference proteome</keyword>
<dbReference type="OrthoDB" id="3391099at2"/>
<comment type="caution">
    <text evidence="3">The sequence shown here is derived from an EMBL/GenBank/DDBJ whole genome shotgun (WGS) entry which is preliminary data.</text>
</comment>
<keyword evidence="2" id="KW-0472">Membrane</keyword>
<gene>
    <name evidence="3" type="ORF">B5D80_28830</name>
</gene>
<proteinExistence type="predicted"/>
<evidence type="ECO:0000256" key="1">
    <source>
        <dbReference type="SAM" id="MobiDB-lite"/>
    </source>
</evidence>
<keyword evidence="2" id="KW-1133">Transmembrane helix</keyword>
<dbReference type="EMBL" id="MZMV01000074">
    <property type="protein sequence ID" value="OWU99832.1"/>
    <property type="molecule type" value="Genomic_DNA"/>
</dbReference>
<sequence>MLRKHLVGLIVGVVIIVALGAAAVVWLTINGPEPTGPGLDAAAPAGATSSGPTQPASDSPAPSTSGPGTAASASPEAGPRQMSRLLYDDGQNTATVTGLEVTAGTVRVQLRYTTRSPGGWVLSCPARTADLQSSHLTMADGRQVFPVDTYCASQRPGTDFTLRPGAVLESWGVFPVVPSGDDPFSLTWYDLGTVEGLKL</sequence>
<keyword evidence="2" id="KW-0812">Transmembrane</keyword>
<organism evidence="3 4">
    <name type="scientific">Micromonospora wenchangensis</name>
    <dbReference type="NCBI Taxonomy" id="1185415"/>
    <lineage>
        <taxon>Bacteria</taxon>
        <taxon>Bacillati</taxon>
        <taxon>Actinomycetota</taxon>
        <taxon>Actinomycetes</taxon>
        <taxon>Micromonosporales</taxon>
        <taxon>Micromonosporaceae</taxon>
        <taxon>Micromonospora</taxon>
    </lineage>
</organism>
<evidence type="ECO:0000256" key="2">
    <source>
        <dbReference type="SAM" id="Phobius"/>
    </source>
</evidence>
<protein>
    <submittedName>
        <fullName evidence="3">Uncharacterized protein</fullName>
    </submittedName>
</protein>
<name>A0A246RE74_9ACTN</name>
<evidence type="ECO:0000313" key="3">
    <source>
        <dbReference type="EMBL" id="OWU99832.1"/>
    </source>
</evidence>
<evidence type="ECO:0000313" key="4">
    <source>
        <dbReference type="Proteomes" id="UP000197174"/>
    </source>
</evidence>
<reference evidence="3 4" key="1">
    <citation type="submission" date="2017-03" db="EMBL/GenBank/DDBJ databases">
        <title>Whole genome sequence of Micromonospora wenchangensis, isolated from mangrove soil.</title>
        <authorList>
            <person name="Yang H."/>
        </authorList>
    </citation>
    <scope>NUCLEOTIDE SEQUENCE [LARGE SCALE GENOMIC DNA]</scope>
    <source>
        <strain evidence="3 4">CCTCC AA 2012002</strain>
    </source>
</reference>
<feature type="transmembrane region" description="Helical" evidence="2">
    <location>
        <begin position="7"/>
        <end position="29"/>
    </location>
</feature>
<feature type="region of interest" description="Disordered" evidence="1">
    <location>
        <begin position="37"/>
        <end position="79"/>
    </location>
</feature>